<evidence type="ECO:0000256" key="5">
    <source>
        <dbReference type="ARBA" id="ARBA00023140"/>
    </source>
</evidence>
<comment type="subcellular location">
    <subcellularLocation>
        <location evidence="1">Peroxisome</location>
    </subcellularLocation>
</comment>
<dbReference type="SUPFAM" id="SSF51735">
    <property type="entry name" value="NAD(P)-binding Rossmann-fold domains"/>
    <property type="match status" value="1"/>
</dbReference>
<proteinExistence type="inferred from homology"/>
<evidence type="ECO:0000256" key="3">
    <source>
        <dbReference type="ARBA" id="ARBA00022857"/>
    </source>
</evidence>
<evidence type="ECO:0000313" key="6">
    <source>
        <dbReference type="EMBL" id="RKO24999.1"/>
    </source>
</evidence>
<keyword evidence="3" id="KW-0521">NADP</keyword>
<organism evidence="6 7">
    <name type="scientific">Pseudarthrobacter phenanthrenivorans</name>
    <name type="common">Arthrobacter phenanthrenivorans</name>
    <dbReference type="NCBI Taxonomy" id="361575"/>
    <lineage>
        <taxon>Bacteria</taxon>
        <taxon>Bacillati</taxon>
        <taxon>Actinomycetota</taxon>
        <taxon>Actinomycetes</taxon>
        <taxon>Micrococcales</taxon>
        <taxon>Micrococcaceae</taxon>
        <taxon>Pseudarthrobacter</taxon>
    </lineage>
</organism>
<name>A0A3B0FYY1_PSEPS</name>
<evidence type="ECO:0000256" key="1">
    <source>
        <dbReference type="ARBA" id="ARBA00004275"/>
    </source>
</evidence>
<reference evidence="7" key="2">
    <citation type="submission" date="2018-10" db="EMBL/GenBank/DDBJ databases">
        <authorList>
            <person name="Wang Y."/>
            <person name="Wang J."/>
            <person name="Yang X."/>
            <person name="Wang Z."/>
            <person name="Huang Y."/>
        </authorList>
    </citation>
    <scope>NUCLEOTIDE SEQUENCE [LARGE SCALE GENOMIC DNA]</scope>
    <source>
        <strain evidence="7">J015</strain>
    </source>
</reference>
<keyword evidence="5" id="KW-0576">Peroxisome</keyword>
<gene>
    <name evidence="6" type="ORF">D7Z96_07510</name>
</gene>
<evidence type="ECO:0000256" key="4">
    <source>
        <dbReference type="ARBA" id="ARBA00023002"/>
    </source>
</evidence>
<dbReference type="PRINTS" id="PR00081">
    <property type="entry name" value="GDHRDH"/>
</dbReference>
<dbReference type="Gene3D" id="3.40.50.720">
    <property type="entry name" value="NAD(P)-binding Rossmann-like Domain"/>
    <property type="match status" value="1"/>
</dbReference>
<dbReference type="GO" id="GO:0016491">
    <property type="term" value="F:oxidoreductase activity"/>
    <property type="evidence" value="ECO:0007669"/>
    <property type="project" value="UniProtKB-KW"/>
</dbReference>
<dbReference type="Proteomes" id="UP000273159">
    <property type="component" value="Unassembled WGS sequence"/>
</dbReference>
<evidence type="ECO:0000313" key="7">
    <source>
        <dbReference type="Proteomes" id="UP000273159"/>
    </source>
</evidence>
<dbReference type="InterPro" id="IPR051935">
    <property type="entry name" value="HSDL2"/>
</dbReference>
<evidence type="ECO:0000256" key="2">
    <source>
        <dbReference type="ARBA" id="ARBA00006484"/>
    </source>
</evidence>
<dbReference type="FunFam" id="3.40.50.720:FF:000301">
    <property type="entry name" value="Hydroxysteroid dehydrogenase like 2"/>
    <property type="match status" value="1"/>
</dbReference>
<dbReference type="RefSeq" id="WP_120692175.1">
    <property type="nucleotide sequence ID" value="NZ_RBNH01000005.1"/>
</dbReference>
<dbReference type="Pfam" id="PF00106">
    <property type="entry name" value="adh_short"/>
    <property type="match status" value="1"/>
</dbReference>
<accession>A0A3B0FYY1</accession>
<sequence>MTLSNDASGLPASPYKAAGSLGGRTLLISGGSRGIGLAIALRAAQDGANIVLMAKTGAPHPKLAGTVFTAAEQLVAAGGQALPLVGDVRNDDDVAGAVAAAVDRFGGIDVVINNASAIDLSRTDDVDMKKYDLMQDINVRGTFLMSKLALPALRASAQAHILTLSPPLNLDPHWAGKHLAYTMAKYGMSLTTLGLAEELKADGITVNSLWPRTLIDTAAIRNMPQGEAMVQAARRPQIMADAAHAVLTGGNLGTGARPSGNFYTDEEVLAAAGVSDFRPYSLGAPEDRLVPDIFL</sequence>
<dbReference type="InterPro" id="IPR002347">
    <property type="entry name" value="SDR_fam"/>
</dbReference>
<dbReference type="AlphaFoldDB" id="A0A3B0FYY1"/>
<dbReference type="PANTHER" id="PTHR42808">
    <property type="entry name" value="HYDROXYSTEROID DEHYDROGENASE-LIKE PROTEIN 2"/>
    <property type="match status" value="1"/>
</dbReference>
<dbReference type="NCBIfam" id="NF006133">
    <property type="entry name" value="PRK08278.1"/>
    <property type="match status" value="1"/>
</dbReference>
<comment type="caution">
    <text evidence="6">The sequence shown here is derived from an EMBL/GenBank/DDBJ whole genome shotgun (WGS) entry which is preliminary data.</text>
</comment>
<dbReference type="PANTHER" id="PTHR42808:SF3">
    <property type="entry name" value="HYDROXYSTEROID DEHYDROGENASE-LIKE PROTEIN 2"/>
    <property type="match status" value="1"/>
</dbReference>
<reference evidence="6 7" key="1">
    <citation type="submission" date="2018-10" db="EMBL/GenBank/DDBJ databases">
        <title>Genome-guide identification and characterization of bacteria that degrade polycyclic aromatic hydrocarbons and resist hexavalent chromium simultaneously.</title>
        <authorList>
            <person name="Feng H."/>
        </authorList>
    </citation>
    <scope>NUCLEOTIDE SEQUENCE [LARGE SCALE GENOMIC DNA]</scope>
    <source>
        <strain evidence="6 7">J015</strain>
    </source>
</reference>
<dbReference type="EMBL" id="RBNH01000005">
    <property type="protein sequence ID" value="RKO24999.1"/>
    <property type="molecule type" value="Genomic_DNA"/>
</dbReference>
<comment type="similarity">
    <text evidence="2">Belongs to the short-chain dehydrogenases/reductases (SDR) family.</text>
</comment>
<protein>
    <submittedName>
        <fullName evidence="6">NAD(P)-dependent oxidoreductase</fullName>
    </submittedName>
</protein>
<keyword evidence="4" id="KW-0560">Oxidoreductase</keyword>
<dbReference type="InterPro" id="IPR036291">
    <property type="entry name" value="NAD(P)-bd_dom_sf"/>
</dbReference>